<evidence type="ECO:0000256" key="2">
    <source>
        <dbReference type="ARBA" id="ARBA00022729"/>
    </source>
</evidence>
<dbReference type="Pfam" id="PF00657">
    <property type="entry name" value="Lipase_GDSL"/>
    <property type="match status" value="1"/>
</dbReference>
<feature type="coiled-coil region" evidence="3">
    <location>
        <begin position="206"/>
        <end position="233"/>
    </location>
</feature>
<dbReference type="SUPFAM" id="SSF52266">
    <property type="entry name" value="SGNH hydrolase"/>
    <property type="match status" value="1"/>
</dbReference>
<dbReference type="Gene3D" id="3.40.50.1110">
    <property type="entry name" value="SGNH hydrolase"/>
    <property type="match status" value="1"/>
</dbReference>
<dbReference type="GO" id="GO:0016298">
    <property type="term" value="F:lipase activity"/>
    <property type="evidence" value="ECO:0007669"/>
    <property type="project" value="TreeGrafter"/>
</dbReference>
<dbReference type="InterPro" id="IPR044552">
    <property type="entry name" value="GLIP1-5/GLL25"/>
</dbReference>
<dbReference type="AlphaFoldDB" id="A0A1R3H6V2"/>
<evidence type="ECO:0000313" key="5">
    <source>
        <dbReference type="EMBL" id="OMO66059.1"/>
    </source>
</evidence>
<dbReference type="InterPro" id="IPR036514">
    <property type="entry name" value="SGNH_hydro_sf"/>
</dbReference>
<evidence type="ECO:0000256" key="4">
    <source>
        <dbReference type="SAM" id="SignalP"/>
    </source>
</evidence>
<dbReference type="EMBL" id="AWUE01020790">
    <property type="protein sequence ID" value="OMO66059.1"/>
    <property type="molecule type" value="Genomic_DNA"/>
</dbReference>
<protein>
    <submittedName>
        <fullName evidence="5">Lipase, GDSL</fullName>
    </submittedName>
</protein>
<dbReference type="InterPro" id="IPR001087">
    <property type="entry name" value="GDSL"/>
</dbReference>
<feature type="signal peptide" evidence="4">
    <location>
        <begin position="1"/>
        <end position="20"/>
    </location>
</feature>
<sequence length="322" mass="35270">MLPFSSLGIHILILETITTSTRLVGQITGHMGKPSSNTPPAAKYANLPLIPPYLPPGKHELTYGVNFASAGSGALTETFQGLVIDLKTQLIYFRDVAKSLRKKLGDAEAKALISKAVYLFHTGGNDYGYFLTPNTTVYQAFTKEQFVDMVVGNLTHTIKEIYKQGGRKFGILKLGNLGCLPSSKALIPGNTGACFEEYTDLAKLHNIVLSEALEELENKLTGLKLAKHEFNTSTTKITNNPEKYGFKEVDIGCCGSGPYNGILSCGGKRGIREYTLCSDPNEYWFFDSSHLTDKANGLIAKEIWSGSHKINSPYNLKQLFEA</sequence>
<dbReference type="STRING" id="93759.A0A1R3H6V2"/>
<comment type="similarity">
    <text evidence="1">Belongs to the 'GDSL' lipolytic enzyme family.</text>
</comment>
<reference evidence="6" key="1">
    <citation type="submission" date="2013-09" db="EMBL/GenBank/DDBJ databases">
        <title>Corchorus olitorius genome sequencing.</title>
        <authorList>
            <person name="Alam M."/>
            <person name="Haque M.S."/>
            <person name="Islam M.S."/>
            <person name="Emdad E.M."/>
            <person name="Islam M.M."/>
            <person name="Ahmed B."/>
            <person name="Halim A."/>
            <person name="Hossen Q.M.M."/>
            <person name="Hossain M.Z."/>
            <person name="Ahmed R."/>
            <person name="Khan M.M."/>
            <person name="Islam R."/>
            <person name="Rashid M.M."/>
            <person name="Khan S.A."/>
            <person name="Rahman M.S."/>
            <person name="Alam M."/>
            <person name="Yahiya A.S."/>
            <person name="Khan M.S."/>
            <person name="Azam M.S."/>
            <person name="Haque T."/>
            <person name="Lashkar M.Z.H."/>
            <person name="Akhand A.I."/>
            <person name="Morshed G."/>
            <person name="Roy S."/>
            <person name="Uddin K.S."/>
            <person name="Rabeya T."/>
            <person name="Hossain A.S."/>
            <person name="Chowdhury A."/>
            <person name="Snigdha A.R."/>
            <person name="Mortoza M.S."/>
            <person name="Matin S.A."/>
            <person name="Hoque S.M.E."/>
            <person name="Islam M.K."/>
            <person name="Roy D.K."/>
            <person name="Haider R."/>
            <person name="Moosa M.M."/>
            <person name="Elias S.M."/>
            <person name="Hasan A.M."/>
            <person name="Jahan S."/>
            <person name="Shafiuddin M."/>
            <person name="Mahmood N."/>
            <person name="Shommy N.S."/>
        </authorList>
    </citation>
    <scope>NUCLEOTIDE SEQUENCE [LARGE SCALE GENOMIC DNA]</scope>
    <source>
        <strain evidence="6">cv. O-4</strain>
    </source>
</reference>
<keyword evidence="2 4" id="KW-0732">Signal</keyword>
<comment type="caution">
    <text evidence="5">The sequence shown here is derived from an EMBL/GenBank/DDBJ whole genome shotgun (WGS) entry which is preliminary data.</text>
</comment>
<dbReference type="Proteomes" id="UP000187203">
    <property type="component" value="Unassembled WGS sequence"/>
</dbReference>
<name>A0A1R3H6V2_9ROSI</name>
<proteinExistence type="inferred from homology"/>
<evidence type="ECO:0000256" key="1">
    <source>
        <dbReference type="ARBA" id="ARBA00008668"/>
    </source>
</evidence>
<feature type="chain" id="PRO_5010261779" evidence="4">
    <location>
        <begin position="21"/>
        <end position="322"/>
    </location>
</feature>
<evidence type="ECO:0000256" key="3">
    <source>
        <dbReference type="SAM" id="Coils"/>
    </source>
</evidence>
<dbReference type="PANTHER" id="PTHR45966">
    <property type="entry name" value="GDSL-LIKE LIPASE/ACYLHYDROLASE"/>
    <property type="match status" value="1"/>
</dbReference>
<dbReference type="PANTHER" id="PTHR45966:SF1">
    <property type="entry name" value="GDSL ESTERASE_LIPASE 1-RELATED"/>
    <property type="match status" value="1"/>
</dbReference>
<dbReference type="OrthoDB" id="1600564at2759"/>
<gene>
    <name evidence="5" type="ORF">COLO4_30837</name>
</gene>
<keyword evidence="6" id="KW-1185">Reference proteome</keyword>
<keyword evidence="3" id="KW-0175">Coiled coil</keyword>
<accession>A0A1R3H6V2</accession>
<organism evidence="5 6">
    <name type="scientific">Corchorus olitorius</name>
    <dbReference type="NCBI Taxonomy" id="93759"/>
    <lineage>
        <taxon>Eukaryota</taxon>
        <taxon>Viridiplantae</taxon>
        <taxon>Streptophyta</taxon>
        <taxon>Embryophyta</taxon>
        <taxon>Tracheophyta</taxon>
        <taxon>Spermatophyta</taxon>
        <taxon>Magnoliopsida</taxon>
        <taxon>eudicotyledons</taxon>
        <taxon>Gunneridae</taxon>
        <taxon>Pentapetalae</taxon>
        <taxon>rosids</taxon>
        <taxon>malvids</taxon>
        <taxon>Malvales</taxon>
        <taxon>Malvaceae</taxon>
        <taxon>Grewioideae</taxon>
        <taxon>Apeibeae</taxon>
        <taxon>Corchorus</taxon>
    </lineage>
</organism>
<evidence type="ECO:0000313" key="6">
    <source>
        <dbReference type="Proteomes" id="UP000187203"/>
    </source>
</evidence>